<accession>A0ABV0ZPH6</accession>
<evidence type="ECO:0000313" key="3">
    <source>
        <dbReference type="Proteomes" id="UP001469553"/>
    </source>
</evidence>
<keyword evidence="1" id="KW-0812">Transmembrane</keyword>
<protein>
    <recommendedName>
        <fullName evidence="4">Secreted protein</fullName>
    </recommendedName>
</protein>
<keyword evidence="1" id="KW-1133">Transmembrane helix</keyword>
<dbReference type="EMBL" id="JAHRIP010067331">
    <property type="protein sequence ID" value="MEQ2307505.1"/>
    <property type="molecule type" value="Genomic_DNA"/>
</dbReference>
<gene>
    <name evidence="2" type="ORF">AMECASPLE_018936</name>
</gene>
<evidence type="ECO:0008006" key="4">
    <source>
        <dbReference type="Google" id="ProtNLM"/>
    </source>
</evidence>
<name>A0ABV0ZPH6_9TELE</name>
<proteinExistence type="predicted"/>
<reference evidence="2 3" key="1">
    <citation type="submission" date="2021-06" db="EMBL/GenBank/DDBJ databases">
        <authorList>
            <person name="Palmer J.M."/>
        </authorList>
    </citation>
    <scope>NUCLEOTIDE SEQUENCE [LARGE SCALE GENOMIC DNA]</scope>
    <source>
        <strain evidence="2 3">AS_MEX2019</strain>
        <tissue evidence="2">Muscle</tissue>
    </source>
</reference>
<dbReference type="Proteomes" id="UP001469553">
    <property type="component" value="Unassembled WGS sequence"/>
</dbReference>
<organism evidence="2 3">
    <name type="scientific">Ameca splendens</name>
    <dbReference type="NCBI Taxonomy" id="208324"/>
    <lineage>
        <taxon>Eukaryota</taxon>
        <taxon>Metazoa</taxon>
        <taxon>Chordata</taxon>
        <taxon>Craniata</taxon>
        <taxon>Vertebrata</taxon>
        <taxon>Euteleostomi</taxon>
        <taxon>Actinopterygii</taxon>
        <taxon>Neopterygii</taxon>
        <taxon>Teleostei</taxon>
        <taxon>Neoteleostei</taxon>
        <taxon>Acanthomorphata</taxon>
        <taxon>Ovalentaria</taxon>
        <taxon>Atherinomorphae</taxon>
        <taxon>Cyprinodontiformes</taxon>
        <taxon>Goodeidae</taxon>
        <taxon>Ameca</taxon>
    </lineage>
</organism>
<comment type="caution">
    <text evidence="2">The sequence shown here is derived from an EMBL/GenBank/DDBJ whole genome shotgun (WGS) entry which is preliminary data.</text>
</comment>
<keyword evidence="1" id="KW-0472">Membrane</keyword>
<feature type="transmembrane region" description="Helical" evidence="1">
    <location>
        <begin position="6"/>
        <end position="26"/>
    </location>
</feature>
<sequence length="126" mass="14203">MTNFTFLLNTVRFVIIVFHIITAHSAQPDNESKGKKGKTWLFTQIRYQNCATTRSGSGGLAICPFWTSPGVLACLINYLKSYTKLIKQLQQGRRLISEQPWSQPERGSLVGVFAQEQVEAEQLNPD</sequence>
<evidence type="ECO:0000313" key="2">
    <source>
        <dbReference type="EMBL" id="MEQ2307505.1"/>
    </source>
</evidence>
<evidence type="ECO:0000256" key="1">
    <source>
        <dbReference type="SAM" id="Phobius"/>
    </source>
</evidence>
<keyword evidence="3" id="KW-1185">Reference proteome</keyword>